<evidence type="ECO:0000256" key="4">
    <source>
        <dbReference type="SAM" id="SignalP"/>
    </source>
</evidence>
<dbReference type="PANTHER" id="PTHR46847:SF1">
    <property type="entry name" value="D-ALLOSE-BINDING PERIPLASMIC PROTEIN-RELATED"/>
    <property type="match status" value="1"/>
</dbReference>
<evidence type="ECO:0000256" key="3">
    <source>
        <dbReference type="ARBA" id="ARBA00022729"/>
    </source>
</evidence>
<dbReference type="RefSeq" id="WP_386050879.1">
    <property type="nucleotide sequence ID" value="NZ_JBHTKH010000001.1"/>
</dbReference>
<comment type="caution">
    <text evidence="6">The sequence shown here is derived from an EMBL/GenBank/DDBJ whole genome shotgun (WGS) entry which is preliminary data.</text>
</comment>
<name>A0ABW3MS67_9MICO</name>
<evidence type="ECO:0000313" key="6">
    <source>
        <dbReference type="EMBL" id="MFD1053433.1"/>
    </source>
</evidence>
<protein>
    <submittedName>
        <fullName evidence="6">D-ribose ABC transporter substrate-binding protein</fullName>
    </submittedName>
</protein>
<reference evidence="7" key="1">
    <citation type="journal article" date="2019" name="Int. J. Syst. Evol. Microbiol.">
        <title>The Global Catalogue of Microorganisms (GCM) 10K type strain sequencing project: providing services to taxonomists for standard genome sequencing and annotation.</title>
        <authorList>
            <consortium name="The Broad Institute Genomics Platform"/>
            <consortium name="The Broad Institute Genome Sequencing Center for Infectious Disease"/>
            <person name="Wu L."/>
            <person name="Ma J."/>
        </authorList>
    </citation>
    <scope>NUCLEOTIDE SEQUENCE [LARGE SCALE GENOMIC DNA]</scope>
    <source>
        <strain evidence="7">CCUG 57508</strain>
    </source>
</reference>
<dbReference type="CDD" id="cd19967">
    <property type="entry name" value="PBP1_TmRBP-like"/>
    <property type="match status" value="1"/>
</dbReference>
<keyword evidence="7" id="KW-1185">Reference proteome</keyword>
<organism evidence="6 7">
    <name type="scientific">Terrabacter terrigena</name>
    <dbReference type="NCBI Taxonomy" id="574718"/>
    <lineage>
        <taxon>Bacteria</taxon>
        <taxon>Bacillati</taxon>
        <taxon>Actinomycetota</taxon>
        <taxon>Actinomycetes</taxon>
        <taxon>Micrococcales</taxon>
        <taxon>Intrasporangiaceae</taxon>
        <taxon>Terrabacter</taxon>
    </lineage>
</organism>
<proteinExistence type="inferred from homology"/>
<dbReference type="Proteomes" id="UP001597046">
    <property type="component" value="Unassembled WGS sequence"/>
</dbReference>
<dbReference type="PROSITE" id="PS51257">
    <property type="entry name" value="PROKAR_LIPOPROTEIN"/>
    <property type="match status" value="1"/>
</dbReference>
<dbReference type="Gene3D" id="3.40.50.2300">
    <property type="match status" value="2"/>
</dbReference>
<dbReference type="PANTHER" id="PTHR46847">
    <property type="entry name" value="D-ALLOSE-BINDING PERIPLASMIC PROTEIN-RELATED"/>
    <property type="match status" value="1"/>
</dbReference>
<gene>
    <name evidence="6" type="ORF">ACFQ2V_03870</name>
</gene>
<dbReference type="InterPro" id="IPR028082">
    <property type="entry name" value="Peripla_BP_I"/>
</dbReference>
<keyword evidence="3 4" id="KW-0732">Signal</keyword>
<evidence type="ECO:0000313" key="7">
    <source>
        <dbReference type="Proteomes" id="UP001597046"/>
    </source>
</evidence>
<dbReference type="SUPFAM" id="SSF53822">
    <property type="entry name" value="Periplasmic binding protein-like I"/>
    <property type="match status" value="1"/>
</dbReference>
<evidence type="ECO:0000256" key="2">
    <source>
        <dbReference type="ARBA" id="ARBA00007639"/>
    </source>
</evidence>
<sequence>MFRHTSRMSRALLPVAAAALVLGTAACGSSSGGSTSGSTSSAAAAAGGSGSKLVVVITPSPDNVFFKAEQDAAAAKAKELGYETLVISHDDDPTKQSQAFDTAISRKAAAIILDNAGADVTVTAVKKAKDAGIPSFLIDREINQTGVAVAQIVSNNAQGASLGGQEFAKLMKNTGNYAELLGKETDTNAGVRSKGYHDILDQIPGLKMVAQQTANWDQAEALAKTQTILQAHPDIKGIIAGNDTMALGAQAALDAAGKKDVVVVGFDGSPDVVSSITGNKIKATVLQPASQIAEMAVQQADEYIKGGGKASQPEKQSVDCVLVNKDNADKVNNFAVAS</sequence>
<accession>A0ABW3MS67</accession>
<dbReference type="Pfam" id="PF13407">
    <property type="entry name" value="Peripla_BP_4"/>
    <property type="match status" value="1"/>
</dbReference>
<dbReference type="InterPro" id="IPR025997">
    <property type="entry name" value="SBP_2_dom"/>
</dbReference>
<evidence type="ECO:0000259" key="5">
    <source>
        <dbReference type="Pfam" id="PF13407"/>
    </source>
</evidence>
<comment type="subcellular location">
    <subcellularLocation>
        <location evidence="1">Cell envelope</location>
    </subcellularLocation>
</comment>
<feature type="chain" id="PRO_5046636382" evidence="4">
    <location>
        <begin position="27"/>
        <end position="338"/>
    </location>
</feature>
<evidence type="ECO:0000256" key="1">
    <source>
        <dbReference type="ARBA" id="ARBA00004196"/>
    </source>
</evidence>
<feature type="signal peptide" evidence="4">
    <location>
        <begin position="1"/>
        <end position="26"/>
    </location>
</feature>
<comment type="similarity">
    <text evidence="2">Belongs to the bacterial solute-binding protein 2 family.</text>
</comment>
<dbReference type="EMBL" id="JBHTKH010000001">
    <property type="protein sequence ID" value="MFD1053433.1"/>
    <property type="molecule type" value="Genomic_DNA"/>
</dbReference>
<feature type="domain" description="Periplasmic binding protein" evidence="5">
    <location>
        <begin position="54"/>
        <end position="306"/>
    </location>
</feature>